<dbReference type="AlphaFoldDB" id="A0A1U9KRC2"/>
<keyword evidence="3" id="KW-0997">Cell inner membrane</keyword>
<sequence length="490" mass="54233">MSDRFHTRLWRNAVMMSAQRKNPTPALKVVEGLRECPSCGLFQCVSYLKPGQVAACGRCNAQLARRRRTAPIAAPAAFCIASAALYLALLISTLMTLNVSGRENTVSLLTGPIELLHEGFGEVGLLVGLVTLIMPGIAIALMGAILVGATREHMPDWTPRFMRWYEALREWSMIEVYILGVFVAYSKLIDLALVSLEPGVYLIAGLMFTMAATDSTLDEEQIWQNRDIEEEMHDARGRRLSVEHVYVHSHGMPPVQHLLSCHACQLVMDFGHTLPREDVVGECPRCQHTLRRRKPFSLSNTAALLIAAIIFYVPANLFPVMTYSKVGHADASTIVNGAIELWQAGLIPLSLLVLFASITVPVLKIVSLATMVTVTRFGWKRHLPFLTKLFRVVDIIGRWSMIDVFMISILVAVVHFNFLANVTANFGCVCFATVVILTIFAVHTFDPRGMWDAAGCNGPIKGPIEDAVRTGDEKIAVHSRPEQNMEPERA</sequence>
<dbReference type="Proteomes" id="UP000188604">
    <property type="component" value="Chromosome"/>
</dbReference>
<evidence type="ECO:0000256" key="2">
    <source>
        <dbReference type="ARBA" id="ARBA00022475"/>
    </source>
</evidence>
<keyword evidence="2" id="KW-1003">Cell membrane</keyword>
<dbReference type="GO" id="GO:0005886">
    <property type="term" value="C:plasma membrane"/>
    <property type="evidence" value="ECO:0007669"/>
    <property type="project" value="UniProtKB-SubCell"/>
</dbReference>
<dbReference type="OrthoDB" id="9800207at2"/>
<protein>
    <submittedName>
        <fullName evidence="7">Paraquat-inducible protein A</fullName>
    </submittedName>
</protein>
<dbReference type="InterPro" id="IPR007498">
    <property type="entry name" value="PqiA-like"/>
</dbReference>
<keyword evidence="5" id="KW-1133">Transmembrane helix</keyword>
<dbReference type="Pfam" id="PF04403">
    <property type="entry name" value="PqiA"/>
    <property type="match status" value="2"/>
</dbReference>
<dbReference type="InterPro" id="IPR051800">
    <property type="entry name" value="PqiA-PqiB_transport"/>
</dbReference>
<dbReference type="KEGG" id="nch:A0U93_11215"/>
<dbReference type="PANTHER" id="PTHR30462">
    <property type="entry name" value="INTERMEMBRANE TRANSPORT PROTEIN PQIB-RELATED"/>
    <property type="match status" value="1"/>
</dbReference>
<evidence type="ECO:0000313" key="8">
    <source>
        <dbReference type="Proteomes" id="UP000188604"/>
    </source>
</evidence>
<accession>A0A1U9KRC2</accession>
<dbReference type="STRING" id="320497.A0U93_11215"/>
<keyword evidence="8" id="KW-1185">Reference proteome</keyword>
<keyword evidence="6" id="KW-0472">Membrane</keyword>
<organism evidence="7 8">
    <name type="scientific">Neoasaia chiangmaiensis</name>
    <dbReference type="NCBI Taxonomy" id="320497"/>
    <lineage>
        <taxon>Bacteria</taxon>
        <taxon>Pseudomonadati</taxon>
        <taxon>Pseudomonadota</taxon>
        <taxon>Alphaproteobacteria</taxon>
        <taxon>Acetobacterales</taxon>
        <taxon>Acetobacteraceae</taxon>
        <taxon>Neoasaia</taxon>
    </lineage>
</organism>
<evidence type="ECO:0000313" key="7">
    <source>
        <dbReference type="EMBL" id="AQS88414.1"/>
    </source>
</evidence>
<evidence type="ECO:0000256" key="4">
    <source>
        <dbReference type="ARBA" id="ARBA00022692"/>
    </source>
</evidence>
<evidence type="ECO:0000256" key="6">
    <source>
        <dbReference type="ARBA" id="ARBA00023136"/>
    </source>
</evidence>
<comment type="subcellular location">
    <subcellularLocation>
        <location evidence="1">Cell inner membrane</location>
    </subcellularLocation>
</comment>
<dbReference type="PANTHER" id="PTHR30462:SF3">
    <property type="entry name" value="INTERMEMBRANE TRANSPORT PROTEIN PQIA"/>
    <property type="match status" value="1"/>
</dbReference>
<keyword evidence="4" id="KW-0812">Transmembrane</keyword>
<gene>
    <name evidence="7" type="ORF">A0U93_11215</name>
</gene>
<proteinExistence type="predicted"/>
<evidence type="ECO:0000256" key="5">
    <source>
        <dbReference type="ARBA" id="ARBA00022989"/>
    </source>
</evidence>
<evidence type="ECO:0000256" key="1">
    <source>
        <dbReference type="ARBA" id="ARBA00004533"/>
    </source>
</evidence>
<evidence type="ECO:0000256" key="3">
    <source>
        <dbReference type="ARBA" id="ARBA00022519"/>
    </source>
</evidence>
<dbReference type="RefSeq" id="WP_077807444.1">
    <property type="nucleotide sequence ID" value="NZ_BJXS01000003.1"/>
</dbReference>
<name>A0A1U9KRC2_9PROT</name>
<dbReference type="EMBL" id="CP014691">
    <property type="protein sequence ID" value="AQS88414.1"/>
    <property type="molecule type" value="Genomic_DNA"/>
</dbReference>
<reference evidence="7 8" key="1">
    <citation type="submission" date="2016-03" db="EMBL/GenBank/DDBJ databases">
        <title>Acetic acid bacteria sequencing.</title>
        <authorList>
            <person name="Brandt J."/>
            <person name="Jakob F."/>
            <person name="Vogel R.F."/>
        </authorList>
    </citation>
    <scope>NUCLEOTIDE SEQUENCE [LARGE SCALE GENOMIC DNA]</scope>
    <source>
        <strain evidence="7 8">NBRC 101099</strain>
    </source>
</reference>